<sequence>MVLIISRWLSIALLVILILSLSPQPHTTTTSSTSSSTLIVEATKVQWQGNDNVPPHHEAAHNAPRSQKYWDEHGIERPEYAMTDAEIRAKRRQQNDSGGGGGSGKGGRLSGLVGVFLIMTASVVLLAIAYAYISGDWDTVLQNPVGSTVADCIRWMMEKAGYSGHRLGSSSSTSIAGAAASSKGVSDEDSRRLARLARFDNPKNMLDDMKTD</sequence>
<keyword evidence="2" id="KW-0732">Signal</keyword>
<organism evidence="3 4">
    <name type="scientific">Discostella pseudostelligera</name>
    <dbReference type="NCBI Taxonomy" id="259834"/>
    <lineage>
        <taxon>Eukaryota</taxon>
        <taxon>Sar</taxon>
        <taxon>Stramenopiles</taxon>
        <taxon>Ochrophyta</taxon>
        <taxon>Bacillariophyta</taxon>
        <taxon>Coscinodiscophyceae</taxon>
        <taxon>Thalassiosirophycidae</taxon>
        <taxon>Stephanodiscales</taxon>
        <taxon>Stephanodiscaceae</taxon>
        <taxon>Discostella</taxon>
    </lineage>
</organism>
<keyword evidence="1" id="KW-0812">Transmembrane</keyword>
<feature type="signal peptide" evidence="2">
    <location>
        <begin position="1"/>
        <end position="20"/>
    </location>
</feature>
<evidence type="ECO:0000313" key="4">
    <source>
        <dbReference type="Proteomes" id="UP001530293"/>
    </source>
</evidence>
<keyword evidence="1" id="KW-0472">Membrane</keyword>
<feature type="transmembrane region" description="Helical" evidence="1">
    <location>
        <begin position="112"/>
        <end position="133"/>
    </location>
</feature>
<comment type="caution">
    <text evidence="3">The sequence shown here is derived from an EMBL/GenBank/DDBJ whole genome shotgun (WGS) entry which is preliminary data.</text>
</comment>
<dbReference type="AlphaFoldDB" id="A0ABD3N124"/>
<name>A0ABD3N124_9STRA</name>
<dbReference type="Proteomes" id="UP001530293">
    <property type="component" value="Unassembled WGS sequence"/>
</dbReference>
<accession>A0ABD3N124</accession>
<evidence type="ECO:0000256" key="1">
    <source>
        <dbReference type="SAM" id="Phobius"/>
    </source>
</evidence>
<feature type="chain" id="PRO_5044766556" evidence="2">
    <location>
        <begin position="21"/>
        <end position="212"/>
    </location>
</feature>
<reference evidence="3 4" key="1">
    <citation type="submission" date="2024-10" db="EMBL/GenBank/DDBJ databases">
        <title>Updated reference genomes for cyclostephanoid diatoms.</title>
        <authorList>
            <person name="Roberts W.R."/>
            <person name="Alverson A.J."/>
        </authorList>
    </citation>
    <scope>NUCLEOTIDE SEQUENCE [LARGE SCALE GENOMIC DNA]</scope>
    <source>
        <strain evidence="3 4">AJA232-27</strain>
    </source>
</reference>
<gene>
    <name evidence="3" type="ORF">ACHAWU_010306</name>
</gene>
<keyword evidence="1" id="KW-1133">Transmembrane helix</keyword>
<dbReference type="EMBL" id="JALLBG020000050">
    <property type="protein sequence ID" value="KAL3769798.1"/>
    <property type="molecule type" value="Genomic_DNA"/>
</dbReference>
<keyword evidence="4" id="KW-1185">Reference proteome</keyword>
<proteinExistence type="predicted"/>
<evidence type="ECO:0000313" key="3">
    <source>
        <dbReference type="EMBL" id="KAL3769798.1"/>
    </source>
</evidence>
<evidence type="ECO:0000256" key="2">
    <source>
        <dbReference type="SAM" id="SignalP"/>
    </source>
</evidence>
<protein>
    <submittedName>
        <fullName evidence="3">Uncharacterized protein</fullName>
    </submittedName>
</protein>